<dbReference type="EMBL" id="CP002534">
    <property type="protein sequence ID" value="ADY28759.1"/>
    <property type="molecule type" value="Genomic_DNA"/>
</dbReference>
<name>F0RDL1_CELLC</name>
<keyword evidence="3" id="KW-1185">Reference proteome</keyword>
<dbReference type="AlphaFoldDB" id="F0RDL1"/>
<protein>
    <submittedName>
        <fullName evidence="2">Peptidase S55, SpoIVB</fullName>
    </submittedName>
</protein>
<accession>F0RDL1</accession>
<dbReference type="KEGG" id="cly:Celly_0928"/>
<dbReference type="STRING" id="867900.Celly_0928"/>
<dbReference type="HOGENOM" id="CLU_2567588_0_0_10"/>
<sequence length="81" mass="9215">MKNLLKTLPILLLFVTFSAFNTNEKISETKPNGLKIEIIFNSNLQPDDLISIKKKLASNGITLTYKSFDFNENNGLKIHFI</sequence>
<gene>
    <name evidence="2" type="ordered locus">Celly_0928</name>
</gene>
<organism evidence="2 3">
    <name type="scientific">Cellulophaga lytica (strain ATCC 23178 / DSM 7489 / JCM 8516 / NBRC 14961 / NCIMB 1423 / VKM B-1433 / Cy l20)</name>
    <dbReference type="NCBI Taxonomy" id="867900"/>
    <lineage>
        <taxon>Bacteria</taxon>
        <taxon>Pseudomonadati</taxon>
        <taxon>Bacteroidota</taxon>
        <taxon>Flavobacteriia</taxon>
        <taxon>Flavobacteriales</taxon>
        <taxon>Flavobacteriaceae</taxon>
        <taxon>Cellulophaga</taxon>
    </lineage>
</organism>
<keyword evidence="1" id="KW-0732">Signal</keyword>
<dbReference type="Proteomes" id="UP000007487">
    <property type="component" value="Chromosome"/>
</dbReference>
<reference evidence="2 3" key="1">
    <citation type="journal article" date="2011" name="Stand. Genomic Sci.">
        <title>Complete genome sequence of Cellulophaga lytica type strain (LIM- 21).</title>
        <authorList>
            <person name="Pati A."/>
            <person name="Abt B."/>
            <person name="Teshima H."/>
            <person name="Nolan M."/>
            <person name="Lapidus A."/>
            <person name="Lucas S."/>
            <person name="Hammon N."/>
            <person name="Deshpande S."/>
            <person name="Cheng J.F."/>
            <person name="Tapia R."/>
            <person name="Han C."/>
            <person name="Goodwin L."/>
            <person name="Pitluck S."/>
            <person name="Liolios K."/>
            <person name="Pagani I."/>
            <person name="Mavromatis K."/>
            <person name="Ovchinikova G."/>
            <person name="Chen A."/>
            <person name="Palaniappan K."/>
            <person name="Land M."/>
            <person name="Hauser L."/>
            <person name="Jeffries C.D."/>
            <person name="Detter J.C."/>
            <person name="Brambilla E.M."/>
            <person name="Kannan K.P."/>
            <person name="Rohde M."/>
            <person name="Spring S."/>
            <person name="Goker M."/>
            <person name="Woyke T."/>
            <person name="Bristow J."/>
            <person name="Eisen J.A."/>
            <person name="Markowitz V."/>
            <person name="Hugenholtz P."/>
            <person name="Kyrpides N.C."/>
            <person name="Klenk H.P."/>
            <person name="Ivanova N."/>
        </authorList>
    </citation>
    <scope>NUCLEOTIDE SEQUENCE [LARGE SCALE GENOMIC DNA]</scope>
    <source>
        <strain evidence="3">ATCC 23178 / DSM 7489 / JCM 8516 / NBRC 14961 / NCIMB 1423 / VKM B-1433 / Cy l20</strain>
    </source>
</reference>
<evidence type="ECO:0000313" key="3">
    <source>
        <dbReference type="Proteomes" id="UP000007487"/>
    </source>
</evidence>
<dbReference type="RefSeq" id="WP_013620507.1">
    <property type="nucleotide sequence ID" value="NC_015167.1"/>
</dbReference>
<evidence type="ECO:0000313" key="2">
    <source>
        <dbReference type="EMBL" id="ADY28759.1"/>
    </source>
</evidence>
<dbReference type="OrthoDB" id="1260260at2"/>
<proteinExistence type="predicted"/>
<feature type="chain" id="PRO_5003255847" evidence="1">
    <location>
        <begin position="22"/>
        <end position="81"/>
    </location>
</feature>
<evidence type="ECO:0000256" key="1">
    <source>
        <dbReference type="SAM" id="SignalP"/>
    </source>
</evidence>
<feature type="signal peptide" evidence="1">
    <location>
        <begin position="1"/>
        <end position="21"/>
    </location>
</feature>